<dbReference type="NCBIfam" id="TIGR03696">
    <property type="entry name" value="Rhs_assc_core"/>
    <property type="match status" value="1"/>
</dbReference>
<name>A0A376E5N5_CHRCU</name>
<sequence length="85" mass="9819">MYDYGARFYMSDLGRWGVIDPLAEQMRRYSPYNYALNNPVMFIDPDGRKAEAPGQEEEYNAPQASLWWFYAGSGSKNMRALMAYG</sequence>
<reference evidence="1 2" key="1">
    <citation type="submission" date="2018-06" db="EMBL/GenBank/DDBJ databases">
        <authorList>
            <consortium name="Pathogen Informatics"/>
            <person name="Doyle S."/>
        </authorList>
    </citation>
    <scope>NUCLEOTIDE SEQUENCE [LARGE SCALE GENOMIC DNA]</scope>
    <source>
        <strain evidence="1 2">NCTC13533</strain>
    </source>
</reference>
<dbReference type="AlphaFoldDB" id="A0A376E5N5"/>
<evidence type="ECO:0000313" key="1">
    <source>
        <dbReference type="EMBL" id="STD02848.1"/>
    </source>
</evidence>
<evidence type="ECO:0000313" key="2">
    <source>
        <dbReference type="Proteomes" id="UP000255224"/>
    </source>
</evidence>
<organism evidence="1 2">
    <name type="scientific">Chryseobacterium carnipullorum</name>
    <dbReference type="NCBI Taxonomy" id="1124835"/>
    <lineage>
        <taxon>Bacteria</taxon>
        <taxon>Pseudomonadati</taxon>
        <taxon>Bacteroidota</taxon>
        <taxon>Flavobacteriia</taxon>
        <taxon>Flavobacteriales</taxon>
        <taxon>Weeksellaceae</taxon>
        <taxon>Chryseobacterium group</taxon>
        <taxon>Chryseobacterium</taxon>
    </lineage>
</organism>
<dbReference type="EMBL" id="UFVQ01000003">
    <property type="protein sequence ID" value="STD02848.1"/>
    <property type="molecule type" value="Genomic_DNA"/>
</dbReference>
<dbReference type="Gene3D" id="2.180.10.10">
    <property type="entry name" value="RHS repeat-associated core"/>
    <property type="match status" value="1"/>
</dbReference>
<proteinExistence type="predicted"/>
<accession>A0A376E5N5</accession>
<dbReference type="InterPro" id="IPR022385">
    <property type="entry name" value="Rhs_assc_core"/>
</dbReference>
<dbReference type="Proteomes" id="UP000255224">
    <property type="component" value="Unassembled WGS sequence"/>
</dbReference>
<gene>
    <name evidence="1" type="ORF">NCTC13533_03363</name>
</gene>
<protein>
    <submittedName>
        <fullName evidence="1">RHS repeat-associated core domain</fullName>
    </submittedName>
</protein>